<organism evidence="4 5">
    <name type="scientific">Paenibacillus baekrokdamisoli</name>
    <dbReference type="NCBI Taxonomy" id="1712516"/>
    <lineage>
        <taxon>Bacteria</taxon>
        <taxon>Bacillati</taxon>
        <taxon>Bacillota</taxon>
        <taxon>Bacilli</taxon>
        <taxon>Bacillales</taxon>
        <taxon>Paenibacillaceae</taxon>
        <taxon>Paenibacillus</taxon>
    </lineage>
</organism>
<feature type="region of interest" description="Disordered" evidence="2">
    <location>
        <begin position="411"/>
        <end position="443"/>
    </location>
</feature>
<dbReference type="Proteomes" id="UP000275368">
    <property type="component" value="Chromosome"/>
</dbReference>
<gene>
    <name evidence="4" type="ORF">Back11_06770</name>
</gene>
<name>A0A3G9IM82_9BACL</name>
<keyword evidence="5" id="KW-1185">Reference proteome</keyword>
<evidence type="ECO:0000256" key="2">
    <source>
        <dbReference type="SAM" id="MobiDB-lite"/>
    </source>
</evidence>
<feature type="signal peptide" evidence="3">
    <location>
        <begin position="1"/>
        <end position="26"/>
    </location>
</feature>
<feature type="compositionally biased region" description="Low complexity" evidence="2">
    <location>
        <begin position="427"/>
        <end position="443"/>
    </location>
</feature>
<sequence length="607" mass="66016">MKARSNRLFLLTLCLTLLIGPLSLFAASTHASAEQVMRVAIVKSLKGTVSVLKSGGSKSFKAFNNMSLNEGDQITTGKDGLVELNLASKDADKDTLNIGQNSQVTFTKLKDSSGTKTKMSVWAGSLWIKVKSVSNASDQFEIETPTSIMGVRGTQLFVVVDPITGLTKMVVAAGIVQSNVQSKKDSNAPTGTTGSNTYAMYPSQQITQVLEGNKIDSIVSPIDMNDFIQNTSADIIKAIVKDAESIKKEQDQQIEKLKQSLKDNKAANLANTSFTLDDLTRLAKNLDNLISGIAKAAVDEGKVDKDEMQKIVDEVNKKAGSKIVDISKDLQQDLTNKEKQKLEEAKKLLDKQKELAKEKEKQKQEQLKRLEDAINEQKKQALANKKAKEEALAQAELEYYKKLKENEKKAFNENRKENNLPPIGEDSSSPSNNNPSTPASSASFNFPGFPSGIAAMPAQGPLPVEMSVVLSGFYGTNRIYGYQVEVEYETSKVAFDQVKFAPADYRNQSGIFKVEPAGATVEGADSVDDLRVIAAETKTTVIYTVAKFSGQGIALSDNTTVMKLPFNILNPGSINFHIKSLTAVDEQGNLISTPALQDLTLQVNLNP</sequence>
<dbReference type="InterPro" id="IPR008965">
    <property type="entry name" value="CBM2/CBM3_carb-bd_dom_sf"/>
</dbReference>
<dbReference type="AlphaFoldDB" id="A0A3G9IM82"/>
<evidence type="ECO:0000313" key="5">
    <source>
        <dbReference type="Proteomes" id="UP000275368"/>
    </source>
</evidence>
<protein>
    <submittedName>
        <fullName evidence="4">Uncharacterized protein</fullName>
    </submittedName>
</protein>
<feature type="coiled-coil region" evidence="1">
    <location>
        <begin position="240"/>
        <end position="267"/>
    </location>
</feature>
<evidence type="ECO:0000256" key="3">
    <source>
        <dbReference type="SAM" id="SignalP"/>
    </source>
</evidence>
<dbReference type="Pfam" id="PF04773">
    <property type="entry name" value="FecR"/>
    <property type="match status" value="1"/>
</dbReference>
<accession>A0A3G9IM82</accession>
<dbReference type="EMBL" id="AP019308">
    <property type="protein sequence ID" value="BBH19332.1"/>
    <property type="molecule type" value="Genomic_DNA"/>
</dbReference>
<dbReference type="RefSeq" id="WP_125653688.1">
    <property type="nucleotide sequence ID" value="NZ_AP019308.1"/>
</dbReference>
<evidence type="ECO:0000256" key="1">
    <source>
        <dbReference type="SAM" id="Coils"/>
    </source>
</evidence>
<dbReference type="SUPFAM" id="SSF49384">
    <property type="entry name" value="Carbohydrate-binding domain"/>
    <property type="match status" value="1"/>
</dbReference>
<keyword evidence="1" id="KW-0175">Coiled coil</keyword>
<dbReference type="OrthoDB" id="2888245at2"/>
<proteinExistence type="predicted"/>
<dbReference type="KEGG" id="pbk:Back11_06770"/>
<dbReference type="Gene3D" id="2.60.120.1440">
    <property type="match status" value="1"/>
</dbReference>
<dbReference type="PANTHER" id="PTHR38731:SF1">
    <property type="entry name" value="FECR PROTEIN DOMAIN-CONTAINING PROTEIN"/>
    <property type="match status" value="1"/>
</dbReference>
<dbReference type="PANTHER" id="PTHR38731">
    <property type="entry name" value="LIPL45-RELATED LIPOPROTEIN-RELATED"/>
    <property type="match status" value="1"/>
</dbReference>
<feature type="chain" id="PRO_5043702834" evidence="3">
    <location>
        <begin position="27"/>
        <end position="607"/>
    </location>
</feature>
<dbReference type="GO" id="GO:0030246">
    <property type="term" value="F:carbohydrate binding"/>
    <property type="evidence" value="ECO:0007669"/>
    <property type="project" value="InterPro"/>
</dbReference>
<evidence type="ECO:0000313" key="4">
    <source>
        <dbReference type="EMBL" id="BBH19332.1"/>
    </source>
</evidence>
<dbReference type="InterPro" id="IPR006860">
    <property type="entry name" value="FecR"/>
</dbReference>
<keyword evidence="3" id="KW-0732">Signal</keyword>
<reference evidence="4 5" key="1">
    <citation type="submission" date="2018-11" db="EMBL/GenBank/DDBJ databases">
        <title>Complete genome sequence of Paenibacillus baekrokdamisoli strain KCTC 33723.</title>
        <authorList>
            <person name="Kang S.W."/>
            <person name="Lee K.C."/>
            <person name="Kim K.K."/>
            <person name="Kim J.S."/>
            <person name="Kim D.S."/>
            <person name="Ko S.H."/>
            <person name="Yang S.H."/>
            <person name="Lee J.S."/>
        </authorList>
    </citation>
    <scope>NUCLEOTIDE SEQUENCE [LARGE SCALE GENOMIC DNA]</scope>
    <source>
        <strain evidence="4 5">KCTC 33723</strain>
    </source>
</reference>